<dbReference type="Gene3D" id="3.90.79.10">
    <property type="entry name" value="Nucleoside Triphosphate Pyrophosphohydrolase"/>
    <property type="match status" value="1"/>
</dbReference>
<dbReference type="AlphaFoldDB" id="A0A919VBU3"/>
<dbReference type="SUPFAM" id="SSF55811">
    <property type="entry name" value="Nudix"/>
    <property type="match status" value="1"/>
</dbReference>
<dbReference type="EMBL" id="BOOW01000017">
    <property type="protein sequence ID" value="GII92479.1"/>
    <property type="molecule type" value="Genomic_DNA"/>
</dbReference>
<evidence type="ECO:0000256" key="3">
    <source>
        <dbReference type="ARBA" id="ARBA00022801"/>
    </source>
</evidence>
<comment type="caution">
    <text evidence="6">The sequence shown here is derived from an EMBL/GenBank/DDBJ whole genome shotgun (WGS) entry which is preliminary data.</text>
</comment>
<dbReference type="InterPro" id="IPR000086">
    <property type="entry name" value="NUDIX_hydrolase_dom"/>
</dbReference>
<dbReference type="InterPro" id="IPR020476">
    <property type="entry name" value="Nudix_hydrolase"/>
</dbReference>
<keyword evidence="7" id="KW-1185">Reference proteome</keyword>
<dbReference type="Pfam" id="PF00293">
    <property type="entry name" value="NUDIX"/>
    <property type="match status" value="1"/>
</dbReference>
<dbReference type="Proteomes" id="UP000606172">
    <property type="component" value="Unassembled WGS sequence"/>
</dbReference>
<dbReference type="PROSITE" id="PS51462">
    <property type="entry name" value="NUDIX"/>
    <property type="match status" value="1"/>
</dbReference>
<dbReference type="GO" id="GO:0016787">
    <property type="term" value="F:hydrolase activity"/>
    <property type="evidence" value="ECO:0007669"/>
    <property type="project" value="UniProtKB-KW"/>
</dbReference>
<proteinExistence type="inferred from homology"/>
<evidence type="ECO:0000256" key="1">
    <source>
        <dbReference type="ARBA" id="ARBA00001946"/>
    </source>
</evidence>
<sequence length="183" mass="20209">MTWTVHGSRPVYRSDWVNLDLLDVEMPDGQRIEQNVVRMVRPVAAGAVVVGDRVLLMWRYRHVTGSRGWEIPMGRVEADESPVEAAAREIEEETGWRPGPLTLIAASEPSNGTVDSVHYLFRADSAQHIGPPVDITEAERIEWVPLANILGLVAEGRIVSGPTLIALLHVLAERAGQREVPVL</sequence>
<name>A0A919VBU3_9ACTN</name>
<comment type="cofactor">
    <cofactor evidence="1">
        <name>Mg(2+)</name>
        <dbReference type="ChEBI" id="CHEBI:18420"/>
    </cofactor>
</comment>
<evidence type="ECO:0000256" key="2">
    <source>
        <dbReference type="ARBA" id="ARBA00005582"/>
    </source>
</evidence>
<dbReference type="PROSITE" id="PS00893">
    <property type="entry name" value="NUDIX_BOX"/>
    <property type="match status" value="1"/>
</dbReference>
<comment type="similarity">
    <text evidence="2 4">Belongs to the Nudix hydrolase family.</text>
</comment>
<evidence type="ECO:0000313" key="6">
    <source>
        <dbReference type="EMBL" id="GII92479.1"/>
    </source>
</evidence>
<evidence type="ECO:0000256" key="4">
    <source>
        <dbReference type="RuleBase" id="RU003476"/>
    </source>
</evidence>
<accession>A0A919VBU3</accession>
<dbReference type="InterPro" id="IPR015797">
    <property type="entry name" value="NUDIX_hydrolase-like_dom_sf"/>
</dbReference>
<protein>
    <submittedName>
        <fullName evidence="6">NUDIX hydrolase</fullName>
    </submittedName>
</protein>
<gene>
    <name evidence="6" type="ORF">Ssi02_27100</name>
</gene>
<evidence type="ECO:0000313" key="7">
    <source>
        <dbReference type="Proteomes" id="UP000606172"/>
    </source>
</evidence>
<dbReference type="PRINTS" id="PR00502">
    <property type="entry name" value="NUDIXFAMILY"/>
</dbReference>
<dbReference type="RefSeq" id="WP_204025363.1">
    <property type="nucleotide sequence ID" value="NZ_BOOW01000017.1"/>
</dbReference>
<evidence type="ECO:0000259" key="5">
    <source>
        <dbReference type="PROSITE" id="PS51462"/>
    </source>
</evidence>
<keyword evidence="3 4" id="KW-0378">Hydrolase</keyword>
<organism evidence="6 7">
    <name type="scientific">Sinosporangium siamense</name>
    <dbReference type="NCBI Taxonomy" id="1367973"/>
    <lineage>
        <taxon>Bacteria</taxon>
        <taxon>Bacillati</taxon>
        <taxon>Actinomycetota</taxon>
        <taxon>Actinomycetes</taxon>
        <taxon>Streptosporangiales</taxon>
        <taxon>Streptosporangiaceae</taxon>
        <taxon>Sinosporangium</taxon>
    </lineage>
</organism>
<dbReference type="InterPro" id="IPR020084">
    <property type="entry name" value="NUDIX_hydrolase_CS"/>
</dbReference>
<feature type="domain" description="Nudix hydrolase" evidence="5">
    <location>
        <begin position="39"/>
        <end position="166"/>
    </location>
</feature>
<reference evidence="6" key="1">
    <citation type="submission" date="2021-01" db="EMBL/GenBank/DDBJ databases">
        <title>Whole genome shotgun sequence of Sinosporangium siamense NBRC 109515.</title>
        <authorList>
            <person name="Komaki H."/>
            <person name="Tamura T."/>
        </authorList>
    </citation>
    <scope>NUCLEOTIDE SEQUENCE</scope>
    <source>
        <strain evidence="6">NBRC 109515</strain>
    </source>
</reference>
<dbReference type="PANTHER" id="PTHR43046">
    <property type="entry name" value="GDP-MANNOSE MANNOSYL HYDROLASE"/>
    <property type="match status" value="1"/>
</dbReference>
<dbReference type="PANTHER" id="PTHR43046:SF14">
    <property type="entry name" value="MUTT_NUDIX FAMILY PROTEIN"/>
    <property type="match status" value="1"/>
</dbReference>